<feature type="compositionally biased region" description="Low complexity" evidence="1">
    <location>
        <begin position="429"/>
        <end position="442"/>
    </location>
</feature>
<reference evidence="4 5" key="1">
    <citation type="submission" date="2023-08" db="EMBL/GenBank/DDBJ databases">
        <title>Black Yeasts Isolated from many extreme environments.</title>
        <authorList>
            <person name="Coleine C."/>
            <person name="Stajich J.E."/>
            <person name="Selbmann L."/>
        </authorList>
    </citation>
    <scope>NUCLEOTIDE SEQUENCE [LARGE SCALE GENOMIC DNA]</scope>
    <source>
        <strain evidence="4 5">CCFEE 5935</strain>
    </source>
</reference>
<dbReference type="RefSeq" id="XP_064655710.1">
    <property type="nucleotide sequence ID" value="XM_064805851.1"/>
</dbReference>
<evidence type="ECO:0000313" key="4">
    <source>
        <dbReference type="EMBL" id="KAK5165698.1"/>
    </source>
</evidence>
<dbReference type="EMBL" id="JAVRRT010000015">
    <property type="protein sequence ID" value="KAK5165698.1"/>
    <property type="molecule type" value="Genomic_DNA"/>
</dbReference>
<evidence type="ECO:0000313" key="5">
    <source>
        <dbReference type="Proteomes" id="UP001337655"/>
    </source>
</evidence>
<feature type="compositionally biased region" description="Low complexity" evidence="1">
    <location>
        <begin position="391"/>
        <end position="402"/>
    </location>
</feature>
<dbReference type="Proteomes" id="UP001337655">
    <property type="component" value="Unassembled WGS sequence"/>
</dbReference>
<sequence length="526" mass="56025">MFSRSKLIAFAALFATVAPPTNAHTWIEEYQVIGPDGSYIGDRGFSRGYVARTDPTFEGDANSLWLLPQAESVMSDGSVRLRVNASDSLCHPNQRTSNYTDQRYPKLKAAPGSFVAMKYLENGHVTLPWTLKGKPEEGGTVYVFGTTKPINDEKIVNVMKWNKEGTGGDGRGWLLAAQNYDDGRCHQINDCTLSVGRQAVFPNMIPDQNATAEQWCESDVQIPKNVKPGTLTTYWIWQWPTLPEEDCIYPEGKDEYYTTCADFEIEGDSPGEVKIADEAATNTLLQENFQTKAVETYMARTAHTTHAVTVQDWNMKLAATTKVNPAWSSSCSSSLLALQQQAGIPPPLCPSGKWATGSLSDIVVQSALAAAKATGGAAAQITASPPPAATAPPVATGGAAETSPATSQAPAQTSESKGVAPVPAPSNKAATSPPASSGTTPTEGMETVTKTTYFTQYVTVQPSESAPPAAASSPPVSPEAASAYASEFPTILTLPGSSAPTKTMSDDCEKSPAARHKRRAHARHFA</sequence>
<feature type="compositionally biased region" description="Basic residues" evidence="1">
    <location>
        <begin position="513"/>
        <end position="526"/>
    </location>
</feature>
<organism evidence="4 5">
    <name type="scientific">Saxophila tyrrhenica</name>
    <dbReference type="NCBI Taxonomy" id="1690608"/>
    <lineage>
        <taxon>Eukaryota</taxon>
        <taxon>Fungi</taxon>
        <taxon>Dikarya</taxon>
        <taxon>Ascomycota</taxon>
        <taxon>Pezizomycotina</taxon>
        <taxon>Dothideomycetes</taxon>
        <taxon>Dothideomycetidae</taxon>
        <taxon>Mycosphaerellales</taxon>
        <taxon>Extremaceae</taxon>
        <taxon>Saxophila</taxon>
    </lineage>
</organism>
<dbReference type="Gene3D" id="2.70.50.70">
    <property type="match status" value="1"/>
</dbReference>
<feature type="region of interest" description="Disordered" evidence="1">
    <location>
        <begin position="380"/>
        <end position="446"/>
    </location>
</feature>
<feature type="compositionally biased region" description="Polar residues" evidence="1">
    <location>
        <begin position="403"/>
        <end position="416"/>
    </location>
</feature>
<evidence type="ECO:0000256" key="2">
    <source>
        <dbReference type="SAM" id="SignalP"/>
    </source>
</evidence>
<feature type="signal peptide" evidence="2">
    <location>
        <begin position="1"/>
        <end position="23"/>
    </location>
</feature>
<dbReference type="GeneID" id="89929953"/>
<protein>
    <recommendedName>
        <fullName evidence="3">DUF7492 domain-containing protein</fullName>
    </recommendedName>
</protein>
<evidence type="ECO:0000259" key="3">
    <source>
        <dbReference type="Pfam" id="PF24320"/>
    </source>
</evidence>
<accession>A0AAV9NZM3</accession>
<feature type="chain" id="PRO_5043317331" description="DUF7492 domain-containing protein" evidence="2">
    <location>
        <begin position="24"/>
        <end position="526"/>
    </location>
</feature>
<keyword evidence="5" id="KW-1185">Reference proteome</keyword>
<keyword evidence="2" id="KW-0732">Signal</keyword>
<dbReference type="Pfam" id="PF24320">
    <property type="entry name" value="DUF7492"/>
    <property type="match status" value="1"/>
</dbReference>
<gene>
    <name evidence="4" type="ORF">LTR77_008621</name>
</gene>
<proteinExistence type="predicted"/>
<feature type="domain" description="DUF7492" evidence="3">
    <location>
        <begin position="22"/>
        <end position="293"/>
    </location>
</feature>
<name>A0AAV9NZM3_9PEZI</name>
<comment type="caution">
    <text evidence="4">The sequence shown here is derived from an EMBL/GenBank/DDBJ whole genome shotgun (WGS) entry which is preliminary data.</text>
</comment>
<evidence type="ECO:0000256" key="1">
    <source>
        <dbReference type="SAM" id="MobiDB-lite"/>
    </source>
</evidence>
<feature type="region of interest" description="Disordered" evidence="1">
    <location>
        <begin position="493"/>
        <end position="526"/>
    </location>
</feature>
<dbReference type="InterPro" id="IPR055915">
    <property type="entry name" value="DUF7492"/>
</dbReference>
<dbReference type="AlphaFoldDB" id="A0AAV9NZM3"/>